<dbReference type="Pfam" id="PF11066">
    <property type="entry name" value="DUF2867"/>
    <property type="match status" value="1"/>
</dbReference>
<protein>
    <recommendedName>
        <fullName evidence="4">DUF2867 domain-containing protein</fullName>
    </recommendedName>
</protein>
<keyword evidence="3" id="KW-1185">Reference proteome</keyword>
<dbReference type="AlphaFoldDB" id="A0A7W7PCT0"/>
<gene>
    <name evidence="2" type="ORF">FHS38_001317</name>
</gene>
<evidence type="ECO:0008006" key="4">
    <source>
        <dbReference type="Google" id="ProtNLM"/>
    </source>
</evidence>
<accession>A0A7W7PCT0</accession>
<evidence type="ECO:0000256" key="1">
    <source>
        <dbReference type="SAM" id="MobiDB-lite"/>
    </source>
</evidence>
<reference evidence="2 3" key="1">
    <citation type="submission" date="2020-08" db="EMBL/GenBank/DDBJ databases">
        <title>Genomic Encyclopedia of Type Strains, Phase III (KMG-III): the genomes of soil and plant-associated and newly described type strains.</title>
        <authorList>
            <person name="Whitman W."/>
        </authorList>
    </citation>
    <scope>NUCLEOTIDE SEQUENCE [LARGE SCALE GENOMIC DNA]</scope>
    <source>
        <strain evidence="2 3">CECT 3265</strain>
    </source>
</reference>
<feature type="compositionally biased region" description="Low complexity" evidence="1">
    <location>
        <begin position="297"/>
        <end position="306"/>
    </location>
</feature>
<dbReference type="SUPFAM" id="SSF55961">
    <property type="entry name" value="Bet v1-like"/>
    <property type="match status" value="1"/>
</dbReference>
<organism evidence="2 3">
    <name type="scientific">Streptomyces netropsis</name>
    <name type="common">Streptoverticillium netropsis</name>
    <dbReference type="NCBI Taxonomy" id="55404"/>
    <lineage>
        <taxon>Bacteria</taxon>
        <taxon>Bacillati</taxon>
        <taxon>Actinomycetota</taxon>
        <taxon>Actinomycetes</taxon>
        <taxon>Kitasatosporales</taxon>
        <taxon>Streptomycetaceae</taxon>
        <taxon>Streptomyces</taxon>
    </lineage>
</organism>
<dbReference type="Proteomes" id="UP000556436">
    <property type="component" value="Unassembled WGS sequence"/>
</dbReference>
<proteinExistence type="predicted"/>
<comment type="caution">
    <text evidence="2">The sequence shown here is derived from an EMBL/GenBank/DDBJ whole genome shotgun (WGS) entry which is preliminary data.</text>
</comment>
<name>A0A7W7PCT0_STRNE</name>
<dbReference type="EMBL" id="JACHJG010000002">
    <property type="protein sequence ID" value="MBB4885289.1"/>
    <property type="molecule type" value="Genomic_DNA"/>
</dbReference>
<sequence>MRTVRNIHERVIEAPAETVGALLDRLSSDDDPVFPTPAWPAMRFDRPLGVGAEGGHGPVRYRVGAYDPGSRLRFDFAPPSNGFHELTVEPLGPGRCRVRHTLEQTQHGTEALAWALAFRFAHDTVVEEVFDNIERVATGSLRRAVRWSPWVRLLNRLMWDKPVEVDLPARARLARTAFERTDFTDAWQLEILPGMPEDPRAWERVLAFPVVARGDGEVLLGKDAGHLDFRASILVDQGHVTLSTVVTTHNPVGRAYFAVVKRVHPVMARAMLRRTHRRLALSTPSAGSRERFHRAADTAAAEVAAP</sequence>
<dbReference type="InterPro" id="IPR021295">
    <property type="entry name" value="DUF2867"/>
</dbReference>
<feature type="region of interest" description="Disordered" evidence="1">
    <location>
        <begin position="281"/>
        <end position="306"/>
    </location>
</feature>
<evidence type="ECO:0000313" key="3">
    <source>
        <dbReference type="Proteomes" id="UP000556436"/>
    </source>
</evidence>
<dbReference type="RefSeq" id="WP_184731679.1">
    <property type="nucleotide sequence ID" value="NZ_BMRW01000006.1"/>
</dbReference>
<evidence type="ECO:0000313" key="2">
    <source>
        <dbReference type="EMBL" id="MBB4885289.1"/>
    </source>
</evidence>